<name>A0ABS6YDL2_9BACT</name>
<evidence type="ECO:0000256" key="1">
    <source>
        <dbReference type="ARBA" id="ARBA00004370"/>
    </source>
</evidence>
<keyword evidence="7" id="KW-1185">Reference proteome</keyword>
<evidence type="ECO:0000313" key="6">
    <source>
        <dbReference type="EMBL" id="MBW4769663.1"/>
    </source>
</evidence>
<proteinExistence type="predicted"/>
<reference evidence="6 7" key="1">
    <citation type="submission" date="2021-07" db="EMBL/GenBank/DDBJ databases">
        <title>Genomic diversity and antimicrobial resistance of Prevotella spp. isolated from chronic lung disease airways.</title>
        <authorList>
            <person name="Webb K.A."/>
            <person name="Olagoke O.S."/>
            <person name="Baird T."/>
            <person name="Neill J."/>
            <person name="Pham A."/>
            <person name="Wells T.J."/>
            <person name="Ramsay K.A."/>
            <person name="Bell S.C."/>
            <person name="Sarovich D.S."/>
            <person name="Price E.P."/>
        </authorList>
    </citation>
    <scope>NUCLEOTIDE SEQUENCE [LARGE SCALE GENOMIC DNA]</scope>
    <source>
        <strain evidence="6 7">SCHI0011.S.12</strain>
    </source>
</reference>
<feature type="signal peptide" evidence="5">
    <location>
        <begin position="1"/>
        <end position="20"/>
    </location>
</feature>
<protein>
    <submittedName>
        <fullName evidence="6">Histidine phosphatase family protein</fullName>
    </submittedName>
</protein>
<evidence type="ECO:0000256" key="5">
    <source>
        <dbReference type="SAM" id="SignalP"/>
    </source>
</evidence>
<evidence type="ECO:0000313" key="7">
    <source>
        <dbReference type="Proteomes" id="UP000788426"/>
    </source>
</evidence>
<dbReference type="Pfam" id="PF00328">
    <property type="entry name" value="His_Phos_2"/>
    <property type="match status" value="1"/>
</dbReference>
<evidence type="ECO:0000256" key="2">
    <source>
        <dbReference type="ARBA" id="ARBA00022729"/>
    </source>
</evidence>
<evidence type="ECO:0000256" key="3">
    <source>
        <dbReference type="ARBA" id="ARBA00022801"/>
    </source>
</evidence>
<sequence>MKKILLVAVASLFVSKMLLAQDVKSEIIANKNLSASNYLAYPMPQNIKDTPAPKGYKPCYLSHYGRHGSRFLIDKNDYLKPLALFLKADAQHLLTPKGCEVLEKLKKIESESHDRYGELTDLGARQHQGIAERMYHRFPVIFSDSNCVEAKSTVVIRCILSMENELLKFATLNPRLKMKHDASYHDMYYMNLNDSVLFSKRRPKEVTDLINNWENSNIHPQRCIQQLFTDTTFVAKEMGVRKLYLTLFRVATILQNSEIGNHLTLFDLFTNDELYALWQRNNIHWYISSGPAPQNGGMQPFSQRNLLKNIMHQADSCLQLKRPGATLRFGHETIVLPLVCLLGINGHDKQISSIDKLEQEGWVNYRIFPMAANVQLVFYRRSENDKDVLVKVLLNEQEATLPLPTKHAPYYRWSDFKNYYNTKLQSFKP</sequence>
<dbReference type="EMBL" id="JAHXCT010000005">
    <property type="protein sequence ID" value="MBW4769663.1"/>
    <property type="molecule type" value="Genomic_DNA"/>
</dbReference>
<dbReference type="InterPro" id="IPR000560">
    <property type="entry name" value="His_Pase_clade-2"/>
</dbReference>
<comment type="caution">
    <text evidence="6">The sequence shown here is derived from an EMBL/GenBank/DDBJ whole genome shotgun (WGS) entry which is preliminary data.</text>
</comment>
<evidence type="ECO:0000256" key="4">
    <source>
        <dbReference type="ARBA" id="ARBA00023136"/>
    </source>
</evidence>
<feature type="chain" id="PRO_5046898555" evidence="5">
    <location>
        <begin position="21"/>
        <end position="429"/>
    </location>
</feature>
<dbReference type="Proteomes" id="UP000788426">
    <property type="component" value="Unassembled WGS sequence"/>
</dbReference>
<comment type="subcellular location">
    <subcellularLocation>
        <location evidence="1">Membrane</location>
    </subcellularLocation>
</comment>
<keyword evidence="4" id="KW-0472">Membrane</keyword>
<dbReference type="PANTHER" id="PTHR20963:SF8">
    <property type="entry name" value="MULTIPLE INOSITOL POLYPHOSPHATE PHOSPHATASE 1"/>
    <property type="match status" value="1"/>
</dbReference>
<dbReference type="PANTHER" id="PTHR20963">
    <property type="entry name" value="MULTIPLE INOSITOL POLYPHOSPHATE PHOSPHATASE-RELATED"/>
    <property type="match status" value="1"/>
</dbReference>
<keyword evidence="3" id="KW-0378">Hydrolase</keyword>
<gene>
    <name evidence="6" type="ORF">KZO38_07805</name>
</gene>
<accession>A0ABS6YDL2</accession>
<organism evidence="6 7">
    <name type="scientific">Hoylesella nanceiensis</name>
    <dbReference type="NCBI Taxonomy" id="425941"/>
    <lineage>
        <taxon>Bacteria</taxon>
        <taxon>Pseudomonadati</taxon>
        <taxon>Bacteroidota</taxon>
        <taxon>Bacteroidia</taxon>
        <taxon>Bacteroidales</taxon>
        <taxon>Prevotellaceae</taxon>
        <taxon>Hoylesella</taxon>
    </lineage>
</organism>
<dbReference type="RefSeq" id="WP_219481656.1">
    <property type="nucleotide sequence ID" value="NZ_JAHXCT010000005.1"/>
</dbReference>
<keyword evidence="2 5" id="KW-0732">Signal</keyword>